<evidence type="ECO:0000313" key="1">
    <source>
        <dbReference type="EMBL" id="GAA2589953.1"/>
    </source>
</evidence>
<dbReference type="EMBL" id="BAAATD010000002">
    <property type="protein sequence ID" value="GAA2589953.1"/>
    <property type="molecule type" value="Genomic_DNA"/>
</dbReference>
<dbReference type="GO" id="GO:0008168">
    <property type="term" value="F:methyltransferase activity"/>
    <property type="evidence" value="ECO:0007669"/>
    <property type="project" value="UniProtKB-KW"/>
</dbReference>
<keyword evidence="2" id="KW-1185">Reference proteome</keyword>
<dbReference type="Gene3D" id="3.40.50.150">
    <property type="entry name" value="Vaccinia Virus protein VP39"/>
    <property type="match status" value="1"/>
</dbReference>
<dbReference type="PIRSF" id="PIRSF017393">
    <property type="entry name" value="MTase_SAV2177"/>
    <property type="match status" value="1"/>
</dbReference>
<reference evidence="1 2" key="1">
    <citation type="journal article" date="2019" name="Int. J. Syst. Evol. Microbiol.">
        <title>The Global Catalogue of Microorganisms (GCM) 10K type strain sequencing project: providing services to taxonomists for standard genome sequencing and annotation.</title>
        <authorList>
            <consortium name="The Broad Institute Genomics Platform"/>
            <consortium name="The Broad Institute Genome Sequencing Center for Infectious Disease"/>
            <person name="Wu L."/>
            <person name="Ma J."/>
        </authorList>
    </citation>
    <scope>NUCLEOTIDE SEQUENCE [LARGE SCALE GENOMIC DNA]</scope>
    <source>
        <strain evidence="1 2">JCM 6833</strain>
    </source>
</reference>
<evidence type="ECO:0000313" key="2">
    <source>
        <dbReference type="Proteomes" id="UP001501509"/>
    </source>
</evidence>
<dbReference type="GO" id="GO:0032259">
    <property type="term" value="P:methylation"/>
    <property type="evidence" value="ECO:0007669"/>
    <property type="project" value="UniProtKB-KW"/>
</dbReference>
<dbReference type="InterPro" id="IPR006764">
    <property type="entry name" value="SAM_dep_MeTrfase_SAV2177_type"/>
</dbReference>
<sequence>MSEPEAAPAGIDTSVPSLARIYDFFLGGKDNFAVDRAVAADLVKIVPAAGIVAEANRGALRRAVRHLVGEVGIRQLIDVGSGLPTAENVHEVAHGIDPGVRVVYVDNDPIVLAHGRALLADNATTTVIQADARRPAEILEHPDTRKLIDFDRPVGVVMAGILHHMADEEDPAGVAAAFRDALVPGSHIFISHFCDPGDDPLVDEMRAVLRRDQGGFEYRPREVVESYFAGLELVEPGLVQLHEWRPDPEAREQEHELQRFMLAGLGRKP</sequence>
<name>A0ABN3PMN5_9ACTN</name>
<dbReference type="Pfam" id="PF04672">
    <property type="entry name" value="Methyltransf_19"/>
    <property type="match status" value="1"/>
</dbReference>
<organism evidence="1 2">
    <name type="scientific">Actinomadura fulvescens</name>
    <dbReference type="NCBI Taxonomy" id="46160"/>
    <lineage>
        <taxon>Bacteria</taxon>
        <taxon>Bacillati</taxon>
        <taxon>Actinomycetota</taxon>
        <taxon>Actinomycetes</taxon>
        <taxon>Streptosporangiales</taxon>
        <taxon>Thermomonosporaceae</taxon>
        <taxon>Actinomadura</taxon>
    </lineage>
</organism>
<accession>A0ABN3PMN5</accession>
<dbReference type="SUPFAM" id="SSF53335">
    <property type="entry name" value="S-adenosyl-L-methionine-dependent methyltransferases"/>
    <property type="match status" value="1"/>
</dbReference>
<gene>
    <name evidence="1" type="ORF">GCM10010411_23590</name>
</gene>
<keyword evidence="1" id="KW-0489">Methyltransferase</keyword>
<comment type="caution">
    <text evidence="1">The sequence shown here is derived from an EMBL/GenBank/DDBJ whole genome shotgun (WGS) entry which is preliminary data.</text>
</comment>
<dbReference type="Proteomes" id="UP001501509">
    <property type="component" value="Unassembled WGS sequence"/>
</dbReference>
<dbReference type="InterPro" id="IPR029063">
    <property type="entry name" value="SAM-dependent_MTases_sf"/>
</dbReference>
<keyword evidence="1" id="KW-0808">Transferase</keyword>
<dbReference type="RefSeq" id="WP_344540361.1">
    <property type="nucleotide sequence ID" value="NZ_BAAATD010000002.1"/>
</dbReference>
<protein>
    <submittedName>
        <fullName evidence="1">SAM-dependent methyltransferase</fullName>
    </submittedName>
</protein>
<proteinExistence type="predicted"/>